<proteinExistence type="predicted"/>
<evidence type="ECO:0000313" key="1">
    <source>
        <dbReference type="EMBL" id="SVC87203.1"/>
    </source>
</evidence>
<organism evidence="1">
    <name type="scientific">marine metagenome</name>
    <dbReference type="NCBI Taxonomy" id="408172"/>
    <lineage>
        <taxon>unclassified sequences</taxon>
        <taxon>metagenomes</taxon>
        <taxon>ecological metagenomes</taxon>
    </lineage>
</organism>
<dbReference type="AlphaFoldDB" id="A0A382QNX0"/>
<sequence length="134" mass="14922">GLPRDRLNSLKIDYPSISPIREFCSSTDIRGFKVRVPQRSGGHYNVVILCDNLLNEAPSAYVLDDIGGHYHLWKKMTIPGTGKSALWVCDASYYGNLRNLYNKQDTDPVTRLGFYLAHVIQVLNCSEDPGGCGC</sequence>
<name>A0A382QNX0_9ZZZZ</name>
<accession>A0A382QNX0</accession>
<dbReference type="EMBL" id="UINC01115865">
    <property type="protein sequence ID" value="SVC87203.1"/>
    <property type="molecule type" value="Genomic_DNA"/>
</dbReference>
<gene>
    <name evidence="1" type="ORF">METZ01_LOCUS340057</name>
</gene>
<protein>
    <submittedName>
        <fullName evidence="1">Uncharacterized protein</fullName>
    </submittedName>
</protein>
<reference evidence="1" key="1">
    <citation type="submission" date="2018-05" db="EMBL/GenBank/DDBJ databases">
        <authorList>
            <person name="Lanie J.A."/>
            <person name="Ng W.-L."/>
            <person name="Kazmierczak K.M."/>
            <person name="Andrzejewski T.M."/>
            <person name="Davidsen T.M."/>
            <person name="Wayne K.J."/>
            <person name="Tettelin H."/>
            <person name="Glass J.I."/>
            <person name="Rusch D."/>
            <person name="Podicherti R."/>
            <person name="Tsui H.-C.T."/>
            <person name="Winkler M.E."/>
        </authorList>
    </citation>
    <scope>NUCLEOTIDE SEQUENCE</scope>
</reference>
<feature type="non-terminal residue" evidence="1">
    <location>
        <position position="1"/>
    </location>
</feature>